<proteinExistence type="predicted"/>
<gene>
    <name evidence="1" type="ORF">H3L94_07875</name>
</gene>
<name>A0A7D7SH56_9NEIS</name>
<sequence length="93" mass="10750">MIKQFEINAYVKKQLQAYLEDKNLSLKAAMDHEDSNREVAAIIHAGLPAMVQKIYSLNKMQTFFWEKKDLLHDFVLGRLEAPDTKKGGKKKNK</sequence>
<dbReference type="Proteomes" id="UP000514752">
    <property type="component" value="Chromosome"/>
</dbReference>
<protein>
    <submittedName>
        <fullName evidence="1">Uncharacterized protein</fullName>
    </submittedName>
</protein>
<organism evidence="1 2">
    <name type="scientific">Neisseria shayeganii</name>
    <dbReference type="NCBI Taxonomy" id="607712"/>
    <lineage>
        <taxon>Bacteria</taxon>
        <taxon>Pseudomonadati</taxon>
        <taxon>Pseudomonadota</taxon>
        <taxon>Betaproteobacteria</taxon>
        <taxon>Neisseriales</taxon>
        <taxon>Neisseriaceae</taxon>
        <taxon>Neisseria</taxon>
    </lineage>
</organism>
<dbReference type="AlphaFoldDB" id="A0A7D7SH56"/>
<evidence type="ECO:0000313" key="2">
    <source>
        <dbReference type="Proteomes" id="UP000514752"/>
    </source>
</evidence>
<accession>A0A7D7SH56</accession>
<dbReference type="KEGG" id="nsg:H3L94_07875"/>
<evidence type="ECO:0000313" key="1">
    <source>
        <dbReference type="EMBL" id="QMT39787.1"/>
    </source>
</evidence>
<dbReference type="EMBL" id="CP059567">
    <property type="protein sequence ID" value="QMT39787.1"/>
    <property type="molecule type" value="Genomic_DNA"/>
</dbReference>
<dbReference type="RefSeq" id="WP_182121569.1">
    <property type="nucleotide sequence ID" value="NZ_CP059567.1"/>
</dbReference>
<reference evidence="1 2" key="1">
    <citation type="submission" date="2020-07" db="EMBL/GenBank/DDBJ databases">
        <title>Genomic diversity of species in the Neisseriaceae family.</title>
        <authorList>
            <person name="Vincent A.T."/>
            <person name="Bernet E."/>
            <person name="Veyrier F.J."/>
        </authorList>
    </citation>
    <scope>NUCLEOTIDE SEQUENCE [LARGE SCALE GENOMIC DNA]</scope>
    <source>
        <strain evidence="1 2">DSM 22244</strain>
    </source>
</reference>